<dbReference type="Proteomes" id="UP001311232">
    <property type="component" value="Unassembled WGS sequence"/>
</dbReference>
<evidence type="ECO:0000313" key="1">
    <source>
        <dbReference type="EMBL" id="KAK5601306.1"/>
    </source>
</evidence>
<reference evidence="1 2" key="1">
    <citation type="submission" date="2021-06" db="EMBL/GenBank/DDBJ databases">
        <authorList>
            <person name="Palmer J.M."/>
        </authorList>
    </citation>
    <scope>NUCLEOTIDE SEQUENCE [LARGE SCALE GENOMIC DNA]</scope>
    <source>
        <strain evidence="1 2">MEX-2019</strain>
        <tissue evidence="1">Muscle</tissue>
    </source>
</reference>
<organism evidence="1 2">
    <name type="scientific">Crenichthys baileyi</name>
    <name type="common">White River springfish</name>
    <dbReference type="NCBI Taxonomy" id="28760"/>
    <lineage>
        <taxon>Eukaryota</taxon>
        <taxon>Metazoa</taxon>
        <taxon>Chordata</taxon>
        <taxon>Craniata</taxon>
        <taxon>Vertebrata</taxon>
        <taxon>Euteleostomi</taxon>
        <taxon>Actinopterygii</taxon>
        <taxon>Neopterygii</taxon>
        <taxon>Teleostei</taxon>
        <taxon>Neoteleostei</taxon>
        <taxon>Acanthomorphata</taxon>
        <taxon>Ovalentaria</taxon>
        <taxon>Atherinomorphae</taxon>
        <taxon>Cyprinodontiformes</taxon>
        <taxon>Goodeidae</taxon>
        <taxon>Crenichthys</taxon>
    </lineage>
</organism>
<sequence>MDPASELTVSSQAQKILKTNNLTGIGYIPDEKYTLFHFLGFTEEDLIRNVLDLPGSIKDEAKKKKLLGKTNYSLDASIRFKRESSSQMLLIKAGVTLINTCTHGF</sequence>
<name>A0AAV9QV03_9TELE</name>
<comment type="caution">
    <text evidence="1">The sequence shown here is derived from an EMBL/GenBank/DDBJ whole genome shotgun (WGS) entry which is preliminary data.</text>
</comment>
<dbReference type="AlphaFoldDB" id="A0AAV9QV03"/>
<dbReference type="EMBL" id="JAHHUM010002694">
    <property type="protein sequence ID" value="KAK5601306.1"/>
    <property type="molecule type" value="Genomic_DNA"/>
</dbReference>
<proteinExistence type="predicted"/>
<gene>
    <name evidence="1" type="ORF">CRENBAI_001500</name>
</gene>
<evidence type="ECO:0000313" key="2">
    <source>
        <dbReference type="Proteomes" id="UP001311232"/>
    </source>
</evidence>
<protein>
    <submittedName>
        <fullName evidence="1">Uncharacterized protein</fullName>
    </submittedName>
</protein>
<accession>A0AAV9QV03</accession>
<keyword evidence="2" id="KW-1185">Reference proteome</keyword>